<evidence type="ECO:0000313" key="11">
    <source>
        <dbReference type="EMBL" id="KAK9934883.1"/>
    </source>
</evidence>
<dbReference type="InterPro" id="IPR009438">
    <property type="entry name" value="Phytosulfokine"/>
</dbReference>
<dbReference type="EMBL" id="JBEDUW010000004">
    <property type="protein sequence ID" value="KAK9934883.1"/>
    <property type="molecule type" value="Genomic_DNA"/>
</dbReference>
<evidence type="ECO:0000256" key="8">
    <source>
        <dbReference type="ARBA" id="ARBA00023030"/>
    </source>
</evidence>
<comment type="function">
    <text evidence="9">Promotes plant cell differentiation, organogenesis and somatic embryogenesis as well as cell proliferation.</text>
</comment>
<evidence type="ECO:0000256" key="2">
    <source>
        <dbReference type="ARBA" id="ARBA00010781"/>
    </source>
</evidence>
<comment type="similarity">
    <text evidence="2 9">Belongs to the phytosulfokine family.</text>
</comment>
<feature type="chain" id="PRO_5043086588" description="Phytosulfokine" evidence="9">
    <location>
        <begin position="21"/>
        <end position="97"/>
    </location>
</feature>
<comment type="caution">
    <text evidence="11">The sequence shown here is derived from an EMBL/GenBank/DDBJ whole genome shotgun (WGS) entry which is preliminary data.</text>
</comment>
<dbReference type="Pfam" id="PF06404">
    <property type="entry name" value="PSK"/>
    <property type="match status" value="1"/>
</dbReference>
<proteinExistence type="inferred from homology"/>
<reference evidence="11 12" key="1">
    <citation type="journal article" date="2023" name="G3 (Bethesda)">
        <title>A chromosome-length genome assembly and annotation of blackberry (Rubus argutus, cv. 'Hillquist').</title>
        <authorList>
            <person name="Bruna T."/>
            <person name="Aryal R."/>
            <person name="Dudchenko O."/>
            <person name="Sargent D.J."/>
            <person name="Mead D."/>
            <person name="Buti M."/>
            <person name="Cavallini A."/>
            <person name="Hytonen T."/>
            <person name="Andres J."/>
            <person name="Pham M."/>
            <person name="Weisz D."/>
            <person name="Mascagni F."/>
            <person name="Usai G."/>
            <person name="Natali L."/>
            <person name="Bassil N."/>
            <person name="Fernandez G.E."/>
            <person name="Lomsadze A."/>
            <person name="Armour M."/>
            <person name="Olukolu B."/>
            <person name="Poorten T."/>
            <person name="Britton C."/>
            <person name="Davik J."/>
            <person name="Ashrafi H."/>
            <person name="Aiden E.L."/>
            <person name="Borodovsky M."/>
            <person name="Worthington M."/>
        </authorList>
    </citation>
    <scope>NUCLEOTIDE SEQUENCE [LARGE SCALE GENOMIC DNA]</scope>
    <source>
        <strain evidence="11">PI 553951</strain>
    </source>
</reference>
<dbReference type="AlphaFoldDB" id="A0AAW1XD68"/>
<dbReference type="PANTHER" id="PTHR33285">
    <property type="entry name" value="PHYTOSULFOKINES 3"/>
    <property type="match status" value="1"/>
</dbReference>
<dbReference type="GO" id="GO:0008283">
    <property type="term" value="P:cell population proliferation"/>
    <property type="evidence" value="ECO:0007669"/>
    <property type="project" value="UniProtKB-UniRule"/>
</dbReference>
<keyword evidence="12" id="KW-1185">Reference proteome</keyword>
<evidence type="ECO:0000256" key="9">
    <source>
        <dbReference type="RuleBase" id="RU368031"/>
    </source>
</evidence>
<comment type="PTM">
    <text evidence="9">Sulfation is important for activity and for the binding to a putative membrane receptor.</text>
</comment>
<evidence type="ECO:0000313" key="12">
    <source>
        <dbReference type="Proteomes" id="UP001457282"/>
    </source>
</evidence>
<keyword evidence="3 9" id="KW-0217">Developmental protein</keyword>
<dbReference type="Proteomes" id="UP001457282">
    <property type="component" value="Unassembled WGS sequence"/>
</dbReference>
<comment type="subcellular location">
    <subcellularLocation>
        <location evidence="1 9">Secreted</location>
    </subcellularLocation>
</comment>
<evidence type="ECO:0000256" key="4">
    <source>
        <dbReference type="ARBA" id="ARBA00022525"/>
    </source>
</evidence>
<feature type="region of interest" description="Disordered" evidence="10">
    <location>
        <begin position="26"/>
        <end position="69"/>
    </location>
</feature>
<organism evidence="11 12">
    <name type="scientific">Rubus argutus</name>
    <name type="common">Southern blackberry</name>
    <dbReference type="NCBI Taxonomy" id="59490"/>
    <lineage>
        <taxon>Eukaryota</taxon>
        <taxon>Viridiplantae</taxon>
        <taxon>Streptophyta</taxon>
        <taxon>Embryophyta</taxon>
        <taxon>Tracheophyta</taxon>
        <taxon>Spermatophyta</taxon>
        <taxon>Magnoliopsida</taxon>
        <taxon>eudicotyledons</taxon>
        <taxon>Gunneridae</taxon>
        <taxon>Pentapetalae</taxon>
        <taxon>rosids</taxon>
        <taxon>fabids</taxon>
        <taxon>Rosales</taxon>
        <taxon>Rosaceae</taxon>
        <taxon>Rosoideae</taxon>
        <taxon>Rosoideae incertae sedis</taxon>
        <taxon>Rubus</taxon>
    </lineage>
</organism>
<keyword evidence="7 9" id="KW-0221">Differentiation</keyword>
<comment type="PTM">
    <text evidence="9">PSK-alpha is produced by endopeptidase digestion. PSK-beta is produced from PSK-alpha by exopeptidase digestion.</text>
</comment>
<name>A0AAW1XD68_RUBAR</name>
<keyword evidence="6 9" id="KW-0732">Signal</keyword>
<evidence type="ECO:0000256" key="10">
    <source>
        <dbReference type="SAM" id="MobiDB-lite"/>
    </source>
</evidence>
<feature type="compositionally biased region" description="Low complexity" evidence="10">
    <location>
        <begin position="26"/>
        <end position="52"/>
    </location>
</feature>
<evidence type="ECO:0000256" key="6">
    <source>
        <dbReference type="ARBA" id="ARBA00022729"/>
    </source>
</evidence>
<evidence type="ECO:0000256" key="5">
    <source>
        <dbReference type="ARBA" id="ARBA00022641"/>
    </source>
</evidence>
<keyword evidence="8 9" id="KW-0339">Growth factor</keyword>
<keyword evidence="5 9" id="KW-0765">Sulfation</keyword>
<evidence type="ECO:0000256" key="1">
    <source>
        <dbReference type="ARBA" id="ARBA00004613"/>
    </source>
</evidence>
<dbReference type="GO" id="GO:0005576">
    <property type="term" value="C:extracellular region"/>
    <property type="evidence" value="ECO:0007669"/>
    <property type="project" value="UniProtKB-SubCell"/>
</dbReference>
<gene>
    <name evidence="11" type="ORF">M0R45_022012</name>
</gene>
<evidence type="ECO:0000256" key="3">
    <source>
        <dbReference type="ARBA" id="ARBA00022473"/>
    </source>
</evidence>
<protein>
    <recommendedName>
        <fullName evidence="9">Phytosulfokine</fullName>
    </recommendedName>
    <component>
        <recommendedName>
            <fullName evidence="9">Phytosulfokine-alpha</fullName>
            <shortName evidence="9">PSK-alpha</shortName>
            <shortName evidence="9">Phytosulfokine-a</shortName>
        </recommendedName>
    </component>
    <component>
        <recommendedName>
            <fullName evidence="9">Phytosulfokine-beta</fullName>
            <shortName evidence="9">PSK-beta</shortName>
            <shortName evidence="9">Phytosulfokine-b</shortName>
        </recommendedName>
    </component>
</protein>
<dbReference type="GO" id="GO:0008083">
    <property type="term" value="F:growth factor activity"/>
    <property type="evidence" value="ECO:0007669"/>
    <property type="project" value="UniProtKB-UniRule"/>
</dbReference>
<dbReference type="PANTHER" id="PTHR33285:SF55">
    <property type="entry name" value="PHYTOSULFOKINES 3"/>
    <property type="match status" value="1"/>
</dbReference>
<evidence type="ECO:0000256" key="7">
    <source>
        <dbReference type="ARBA" id="ARBA00022782"/>
    </source>
</evidence>
<feature type="signal peptide" evidence="9">
    <location>
        <begin position="1"/>
        <end position="20"/>
    </location>
</feature>
<dbReference type="GO" id="GO:0030154">
    <property type="term" value="P:cell differentiation"/>
    <property type="evidence" value="ECO:0007669"/>
    <property type="project" value="UniProtKB-UniRule"/>
</dbReference>
<keyword evidence="4 9" id="KW-0964">Secreted</keyword>
<sequence>MANIGLVFFLLAILLSKLEARPIPAAPNLPLSDPNLSPSSIPVTSSSSSSSPKGENLGGDDDDTCKGLNSEDCLMRRSMVAHTDYIYTQDISTSTEP</sequence>
<accession>A0AAW1XD68</accession>